<sequence>MPFIPHTPESLLPRSDSKNPAFTCGGLTSNGRPCRRALSRTPQSSPSPSPRPSSAEAFCWQHRGQASIDIPSPQRPGAIRERSSIDTLVDRLNLLEVQEKKGTRRTSQPGAEKNPKTRTEKRRPDEQRKPHPKQSSLAPFCCFATPPENTKAPRPVKSNGGPPQKRSTIPTNVQHKQRLHRPSIARDPSSRTGELMSLIPPSTPPQTASLLLAELAKPFSELDDEGYIYMFWLTPEALPAEPPSRAASTLLAPPSRPIPGHRRTSDVLNTFASTVPNSSNKKTMLLKIGRAQNVQRRLNQWTRQCGYNVSLIRYYPYDPSPSGTSVNELPRTPRKVPNVNRVERLIHIELAGKKAQSSGKCGTCGKEHREWFEVDASRDGVAAVDEIIRRWADWVERETSR</sequence>
<dbReference type="OrthoDB" id="2417614at2759"/>
<dbReference type="InterPro" id="IPR053006">
    <property type="entry name" value="Meiosis_regulatory"/>
</dbReference>
<evidence type="ECO:0000313" key="4">
    <source>
        <dbReference type="Proteomes" id="UP000431533"/>
    </source>
</evidence>
<dbReference type="Proteomes" id="UP000431533">
    <property type="component" value="Unassembled WGS sequence"/>
</dbReference>
<dbReference type="AlphaFoldDB" id="A0A8H8R7Y0"/>
<dbReference type="GeneID" id="41981548"/>
<feature type="compositionally biased region" description="Polar residues" evidence="1">
    <location>
        <begin position="165"/>
        <end position="174"/>
    </location>
</feature>
<reference evidence="3 4" key="1">
    <citation type="submission" date="2018-05" db="EMBL/GenBank/DDBJ databases">
        <title>Genome sequencing and assembly of the regulated plant pathogen Lachnellula willkommii and related sister species for the development of diagnostic species identification markers.</title>
        <authorList>
            <person name="Giroux E."/>
            <person name="Bilodeau G."/>
        </authorList>
    </citation>
    <scope>NUCLEOTIDE SEQUENCE [LARGE SCALE GENOMIC DNA]</scope>
    <source>
        <strain evidence="3 4">CBS 185.66</strain>
    </source>
</reference>
<dbReference type="PANTHER" id="PTHR28094">
    <property type="entry name" value="MEIOTICALLY UP-REGULATED GENE 113 PROTEIN"/>
    <property type="match status" value="1"/>
</dbReference>
<name>A0A8H8R7Y0_9HELO</name>
<dbReference type="InterPro" id="IPR018306">
    <property type="entry name" value="Phage_T5_Orf172_DNA-bd"/>
</dbReference>
<proteinExistence type="predicted"/>
<feature type="region of interest" description="Disordered" evidence="1">
    <location>
        <begin position="1"/>
        <end position="55"/>
    </location>
</feature>
<keyword evidence="4" id="KW-1185">Reference proteome</keyword>
<dbReference type="EMBL" id="QGMH01000019">
    <property type="protein sequence ID" value="TVY29346.1"/>
    <property type="molecule type" value="Genomic_DNA"/>
</dbReference>
<dbReference type="Pfam" id="PF10544">
    <property type="entry name" value="T5orf172"/>
    <property type="match status" value="1"/>
</dbReference>
<evidence type="ECO:0000313" key="3">
    <source>
        <dbReference type="EMBL" id="TVY29346.1"/>
    </source>
</evidence>
<feature type="domain" description="Bacteriophage T5 Orf172 DNA-binding" evidence="2">
    <location>
        <begin position="280"/>
        <end position="391"/>
    </location>
</feature>
<organism evidence="3 4">
    <name type="scientific">Lachnellula hyalina</name>
    <dbReference type="NCBI Taxonomy" id="1316788"/>
    <lineage>
        <taxon>Eukaryota</taxon>
        <taxon>Fungi</taxon>
        <taxon>Dikarya</taxon>
        <taxon>Ascomycota</taxon>
        <taxon>Pezizomycotina</taxon>
        <taxon>Leotiomycetes</taxon>
        <taxon>Helotiales</taxon>
        <taxon>Lachnaceae</taxon>
        <taxon>Lachnellula</taxon>
    </lineage>
</organism>
<gene>
    <name evidence="3" type="ORF">LHYA1_G001350</name>
</gene>
<evidence type="ECO:0000256" key="1">
    <source>
        <dbReference type="SAM" id="MobiDB-lite"/>
    </source>
</evidence>
<evidence type="ECO:0000259" key="2">
    <source>
        <dbReference type="SMART" id="SM00974"/>
    </source>
</evidence>
<dbReference type="RefSeq" id="XP_031008133.1">
    <property type="nucleotide sequence ID" value="XM_031146333.1"/>
</dbReference>
<feature type="region of interest" description="Disordered" evidence="1">
    <location>
        <begin position="96"/>
        <end position="193"/>
    </location>
</feature>
<comment type="caution">
    <text evidence="3">The sequence shown here is derived from an EMBL/GenBank/DDBJ whole genome shotgun (WGS) entry which is preliminary data.</text>
</comment>
<dbReference type="SMART" id="SM00974">
    <property type="entry name" value="T5orf172"/>
    <property type="match status" value="1"/>
</dbReference>
<accession>A0A8H8R7Y0</accession>
<feature type="compositionally biased region" description="Basic and acidic residues" evidence="1">
    <location>
        <begin position="113"/>
        <end position="129"/>
    </location>
</feature>
<dbReference type="PANTHER" id="PTHR28094:SF2">
    <property type="entry name" value="BACTERIOPHAGE T5 ORF172 DNA-BINDING DOMAIN-CONTAINING PROTEIN"/>
    <property type="match status" value="1"/>
</dbReference>
<protein>
    <recommendedName>
        <fullName evidence="2">Bacteriophage T5 Orf172 DNA-binding domain-containing protein</fullName>
    </recommendedName>
</protein>